<name>A0ABP0CCZ5_9PEZI</name>
<dbReference type="InterPro" id="IPR040241">
    <property type="entry name" value="TRP_Flc/Pkd2-like"/>
</dbReference>
<feature type="compositionally biased region" description="Polar residues" evidence="7">
    <location>
        <begin position="753"/>
        <end position="788"/>
    </location>
</feature>
<keyword evidence="6 8" id="KW-0472">Membrane</keyword>
<evidence type="ECO:0000256" key="3">
    <source>
        <dbReference type="ARBA" id="ARBA00022692"/>
    </source>
</evidence>
<evidence type="ECO:0000313" key="12">
    <source>
        <dbReference type="Proteomes" id="UP001642406"/>
    </source>
</evidence>
<sequence length="921" mass="97523">MAAALCLFSATPTTATEILQTTGFDNCGGNSSSVTVQKVNIQYNNDNQTVTFDVAGSSSRVQNVTAILNVTAYGTQVYANTFNPCSPSTFVSQLCPVPAGTFAASGTQAIPAEFANQVPAIAFAIPDIAAMAMLQLVANDGDDKGQNVACIQSQVSNGKTTDIPAVSYVAAGVAAAALVLSGVGAVGAALAGGSSALGAAGGSSAVTGGMGTISPSFGEVFGWFQGMAMNSMLSVNYPQVYRSFAKNFGFSTGLVPWTTMQIAIDNFRLATGGNLTNDSVQFLKNATLVFPDGSTFTPSSSSSSSVGLRLARSILDSPRVHSLDRRAHALLLREIQTSINGTGTAASTNGTDASGAANTVRVAVSGIRAYVEELSIPSASTFMTVLLIVAIVIAAITVGILLVKVVLEAWALIGRFPESLKGFRQHYWRSIARAITTLILLLYGVWVLYCMFQFTQGDSWAAKALAGVTLGLFTGVLAFFSFRIWYTAQKLTDEEGDASGLYDDKIIWSKYSLFYDAYRRQYWWLFVPAIIYMFAKGVALAVGDGHGMAQTIAQLSIESVMLILLLWSRPYERRSGNVVNILIQVVRVLSVICILLFVEEFGIAETTQTVAGVVLIAVQSALSGILALLITWNAIVACVKENPHRKRRKELEKARDMDNLTPLDARNSLLLQGGKKSIDGDNHDLETGSLSEKNSEKENMAMAVSSDAAASKLMPSSTLAVPRMPPSRQASSVAISTLSASSGAVLIGLAPSSAPTNNINNNTRSLTPGNGNAPNFSSKLQYGSSSRNNSRDGDMGGESLLGNMAPMGRSDPVNDMRQPTLPNLGMDTNARGPPARGQTYGGGGQGGQGYRPGNGYGNQRRSNTYSPFPAQQQQQQYYNGGNNGQYMNRGQPPRGYGNGNGNYNGNYNGGYNPRYGPPRGY</sequence>
<comment type="subcellular location">
    <subcellularLocation>
        <location evidence="1">Membrane</location>
        <topology evidence="1">Multi-pass membrane protein</topology>
    </subcellularLocation>
</comment>
<evidence type="ECO:0000256" key="1">
    <source>
        <dbReference type="ARBA" id="ARBA00004141"/>
    </source>
</evidence>
<organism evidence="11 12">
    <name type="scientific">Sporothrix bragantina</name>
    <dbReference type="NCBI Taxonomy" id="671064"/>
    <lineage>
        <taxon>Eukaryota</taxon>
        <taxon>Fungi</taxon>
        <taxon>Dikarya</taxon>
        <taxon>Ascomycota</taxon>
        <taxon>Pezizomycotina</taxon>
        <taxon>Sordariomycetes</taxon>
        <taxon>Sordariomycetidae</taxon>
        <taxon>Ophiostomatales</taxon>
        <taxon>Ophiostomataceae</taxon>
        <taxon>Sporothrix</taxon>
    </lineage>
</organism>
<feature type="compositionally biased region" description="Basic and acidic residues" evidence="7">
    <location>
        <begin position="676"/>
        <end position="686"/>
    </location>
</feature>
<dbReference type="SMART" id="SM01320">
    <property type="entry name" value="TRP_N"/>
    <property type="match status" value="1"/>
</dbReference>
<feature type="transmembrane region" description="Helical" evidence="8">
    <location>
        <begin position="579"/>
        <end position="598"/>
    </location>
</feature>
<reference evidence="11 12" key="1">
    <citation type="submission" date="2024-01" db="EMBL/GenBank/DDBJ databases">
        <authorList>
            <person name="Allen C."/>
            <person name="Tagirdzhanova G."/>
        </authorList>
    </citation>
    <scope>NUCLEOTIDE SEQUENCE [LARGE SCALE GENOMIC DNA]</scope>
</reference>
<feature type="chain" id="PRO_5045354799" description="ML-like domain-containing protein" evidence="9">
    <location>
        <begin position="16"/>
        <end position="921"/>
    </location>
</feature>
<dbReference type="PANTHER" id="PTHR31145:SF5">
    <property type="entry name" value="DUF907 DOMAIN PROTEIN (AFU_ORTHOLOGUE AFUA_2G06100)"/>
    <property type="match status" value="1"/>
</dbReference>
<evidence type="ECO:0000256" key="8">
    <source>
        <dbReference type="SAM" id="Phobius"/>
    </source>
</evidence>
<comment type="caution">
    <text evidence="11">The sequence shown here is derived from an EMBL/GenBank/DDBJ whole genome shotgun (WGS) entry which is preliminary data.</text>
</comment>
<dbReference type="EMBL" id="CAWUHC010000083">
    <property type="protein sequence ID" value="CAK7229903.1"/>
    <property type="molecule type" value="Genomic_DNA"/>
</dbReference>
<protein>
    <recommendedName>
        <fullName evidence="10">ML-like domain-containing protein</fullName>
    </recommendedName>
</protein>
<keyword evidence="3 8" id="KW-0812">Transmembrane</keyword>
<feature type="compositionally biased region" description="Low complexity" evidence="7">
    <location>
        <begin position="903"/>
        <end position="921"/>
    </location>
</feature>
<feature type="transmembrane region" description="Helical" evidence="8">
    <location>
        <begin position="434"/>
        <end position="454"/>
    </location>
</feature>
<evidence type="ECO:0000259" key="10">
    <source>
        <dbReference type="SMART" id="SM01320"/>
    </source>
</evidence>
<feature type="transmembrane region" description="Helical" evidence="8">
    <location>
        <begin position="548"/>
        <end position="567"/>
    </location>
</feature>
<feature type="compositionally biased region" description="Low complexity" evidence="7">
    <location>
        <begin position="871"/>
        <end position="895"/>
    </location>
</feature>
<evidence type="ECO:0000256" key="9">
    <source>
        <dbReference type="SAM" id="SignalP"/>
    </source>
</evidence>
<keyword evidence="12" id="KW-1185">Reference proteome</keyword>
<evidence type="ECO:0000256" key="4">
    <source>
        <dbReference type="ARBA" id="ARBA00022729"/>
    </source>
</evidence>
<feature type="transmembrane region" description="Helical" evidence="8">
    <location>
        <begin position="460"/>
        <end position="482"/>
    </location>
</feature>
<proteinExistence type="inferred from homology"/>
<evidence type="ECO:0000256" key="2">
    <source>
        <dbReference type="ARBA" id="ARBA00010642"/>
    </source>
</evidence>
<dbReference type="InterPro" id="IPR010308">
    <property type="entry name" value="TRP_C"/>
</dbReference>
<feature type="region of interest" description="Disordered" evidence="7">
    <location>
        <begin position="753"/>
        <end position="921"/>
    </location>
</feature>
<comment type="similarity">
    <text evidence="2">Belongs to the transient receptor potential (TRP) ion channel family.</text>
</comment>
<dbReference type="InterPro" id="IPR032800">
    <property type="entry name" value="TRP_N"/>
</dbReference>
<evidence type="ECO:0000313" key="11">
    <source>
        <dbReference type="EMBL" id="CAK7229903.1"/>
    </source>
</evidence>
<dbReference type="Pfam" id="PF14558">
    <property type="entry name" value="TRP_N"/>
    <property type="match status" value="1"/>
</dbReference>
<evidence type="ECO:0000256" key="7">
    <source>
        <dbReference type="SAM" id="MobiDB-lite"/>
    </source>
</evidence>
<accession>A0ABP0CCZ5</accession>
<feature type="transmembrane region" description="Helical" evidence="8">
    <location>
        <begin position="522"/>
        <end position="542"/>
    </location>
</feature>
<evidence type="ECO:0000256" key="5">
    <source>
        <dbReference type="ARBA" id="ARBA00022989"/>
    </source>
</evidence>
<evidence type="ECO:0000256" key="6">
    <source>
        <dbReference type="ARBA" id="ARBA00023136"/>
    </source>
</evidence>
<dbReference type="PANTHER" id="PTHR31145">
    <property type="entry name" value="INTEGRAL MEMBRANE PROTEIN (AFU_ORTHOLOGUE AFUA_7G01610)"/>
    <property type="match status" value="1"/>
</dbReference>
<gene>
    <name evidence="11" type="ORF">SBRCBS47491_007407</name>
</gene>
<keyword evidence="5 8" id="KW-1133">Transmembrane helix</keyword>
<feature type="signal peptide" evidence="9">
    <location>
        <begin position="1"/>
        <end position="15"/>
    </location>
</feature>
<feature type="transmembrane region" description="Helical" evidence="8">
    <location>
        <begin position="382"/>
        <end position="413"/>
    </location>
</feature>
<dbReference type="Pfam" id="PF06011">
    <property type="entry name" value="TRP"/>
    <property type="match status" value="1"/>
</dbReference>
<feature type="transmembrane region" description="Helical" evidence="8">
    <location>
        <begin position="610"/>
        <end position="639"/>
    </location>
</feature>
<dbReference type="Proteomes" id="UP001642406">
    <property type="component" value="Unassembled WGS sequence"/>
</dbReference>
<feature type="compositionally biased region" description="Gly residues" evidence="7">
    <location>
        <begin position="839"/>
        <end position="856"/>
    </location>
</feature>
<feature type="domain" description="ML-like" evidence="10">
    <location>
        <begin position="17"/>
        <end position="162"/>
    </location>
</feature>
<keyword evidence="4 9" id="KW-0732">Signal</keyword>
<feature type="region of interest" description="Disordered" evidence="7">
    <location>
        <begin position="674"/>
        <end position="697"/>
    </location>
</feature>